<dbReference type="Proteomes" id="UP001190700">
    <property type="component" value="Unassembled WGS sequence"/>
</dbReference>
<evidence type="ECO:0000313" key="3">
    <source>
        <dbReference type="Proteomes" id="UP001190700"/>
    </source>
</evidence>
<protein>
    <recommendedName>
        <fullName evidence="1">EF-hand domain-containing protein</fullName>
    </recommendedName>
</protein>
<dbReference type="AlphaFoldDB" id="A0AAE0FNR4"/>
<feature type="non-terminal residue" evidence="2">
    <location>
        <position position="1"/>
    </location>
</feature>
<name>A0AAE0FNR4_9CHLO</name>
<dbReference type="EMBL" id="LGRX02015621">
    <property type="protein sequence ID" value="KAK3263231.1"/>
    <property type="molecule type" value="Genomic_DNA"/>
</dbReference>
<dbReference type="PROSITE" id="PS50222">
    <property type="entry name" value="EF_HAND_2"/>
    <property type="match status" value="1"/>
</dbReference>
<evidence type="ECO:0000259" key="1">
    <source>
        <dbReference type="PROSITE" id="PS50222"/>
    </source>
</evidence>
<dbReference type="InterPro" id="IPR018247">
    <property type="entry name" value="EF_Hand_1_Ca_BS"/>
</dbReference>
<dbReference type="PROSITE" id="PS00018">
    <property type="entry name" value="EF_HAND_1"/>
    <property type="match status" value="1"/>
</dbReference>
<evidence type="ECO:0000313" key="2">
    <source>
        <dbReference type="EMBL" id="KAK3263231.1"/>
    </source>
</evidence>
<proteinExistence type="predicted"/>
<feature type="domain" description="EF-hand" evidence="1">
    <location>
        <begin position="407"/>
        <end position="442"/>
    </location>
</feature>
<reference evidence="2 3" key="1">
    <citation type="journal article" date="2015" name="Genome Biol. Evol.">
        <title>Comparative Genomics of a Bacterivorous Green Alga Reveals Evolutionary Causalities and Consequences of Phago-Mixotrophic Mode of Nutrition.</title>
        <authorList>
            <person name="Burns J.A."/>
            <person name="Paasch A."/>
            <person name="Narechania A."/>
            <person name="Kim E."/>
        </authorList>
    </citation>
    <scope>NUCLEOTIDE SEQUENCE [LARGE SCALE GENOMIC DNA]</scope>
    <source>
        <strain evidence="2 3">PLY_AMNH</strain>
    </source>
</reference>
<keyword evidence="3" id="KW-1185">Reference proteome</keyword>
<comment type="caution">
    <text evidence="2">The sequence shown here is derived from an EMBL/GenBank/DDBJ whole genome shotgun (WGS) entry which is preliminary data.</text>
</comment>
<dbReference type="GO" id="GO:0005509">
    <property type="term" value="F:calcium ion binding"/>
    <property type="evidence" value="ECO:0007669"/>
    <property type="project" value="InterPro"/>
</dbReference>
<gene>
    <name evidence="2" type="ORF">CYMTET_27950</name>
</gene>
<accession>A0AAE0FNR4</accession>
<dbReference type="InterPro" id="IPR002048">
    <property type="entry name" value="EF_hand_dom"/>
</dbReference>
<sequence>GRFYAFTEVTDKVTTAGLWDETVPLSLQKMKTYKISNPVIEVDLSSAEVAYNDFDQVAFLRRRLEWVQDNLGPDSRVCLNMRDFFPTMERYPERVETFVRGMAAMPSHLRPWAMNTEDPSGSYLPQTLAQFIAKYRSWWGPVSEDGVAGGGNLCIHLHKGFGLAEASVLAALGAGANGIWCGIAEVGAAVGHACSAQTITNMARYGNPCEGYNVGALRNAAVEITKITTGEEPHPLTELYGSRANQWVFDFPGMGDDFLGRRWNFNTAAFLVAKKEARVHTLSTNDQIKKRLIETWGDHGWDLDVISKMRNVMLNDLRGNVKVQYQTADSIVQLYLRAGGKIPEGVINQIREKDTRHEEYPLVIQQVRQQWEATGLTHKSSAHGCVVDCIDFRGFYDLFFARTMGCYSCQYAGVAWAFFDANDDGNLEWVEFLSWLHWCIAEFPEESTSIEGLIDTLFARIVMPDVRRALLAKCSGCKLWMGQCRCTEPEDIYSQYKLMSDYADNHDIVYSPLEGSSREFLYDGPGYGEENPLRNFLE</sequence>
<organism evidence="2 3">
    <name type="scientific">Cymbomonas tetramitiformis</name>
    <dbReference type="NCBI Taxonomy" id="36881"/>
    <lineage>
        <taxon>Eukaryota</taxon>
        <taxon>Viridiplantae</taxon>
        <taxon>Chlorophyta</taxon>
        <taxon>Pyramimonadophyceae</taxon>
        <taxon>Pyramimonadales</taxon>
        <taxon>Pyramimonadaceae</taxon>
        <taxon>Cymbomonas</taxon>
    </lineage>
</organism>
<dbReference type="Gene3D" id="3.20.20.70">
    <property type="entry name" value="Aldolase class I"/>
    <property type="match status" value="1"/>
</dbReference>
<dbReference type="InterPro" id="IPR013785">
    <property type="entry name" value="Aldolase_TIM"/>
</dbReference>
<dbReference type="SUPFAM" id="SSF51569">
    <property type="entry name" value="Aldolase"/>
    <property type="match status" value="1"/>
</dbReference>